<gene>
    <name evidence="12" type="ORF">JFL75_12805</name>
</gene>
<dbReference type="Gene3D" id="1.10.287.950">
    <property type="entry name" value="Methyl-accepting chemotaxis protein"/>
    <property type="match status" value="1"/>
</dbReference>
<dbReference type="KEGG" id="bhc:JFL75_12805"/>
<dbReference type="GO" id="GO:0006935">
    <property type="term" value="P:chemotaxis"/>
    <property type="evidence" value="ECO:0007669"/>
    <property type="project" value="UniProtKB-KW"/>
</dbReference>
<dbReference type="CDD" id="cd06225">
    <property type="entry name" value="HAMP"/>
    <property type="match status" value="1"/>
</dbReference>
<organism evidence="12 13">
    <name type="scientific">Breznakiella homolactica</name>
    <dbReference type="NCBI Taxonomy" id="2798577"/>
    <lineage>
        <taxon>Bacteria</taxon>
        <taxon>Pseudomonadati</taxon>
        <taxon>Spirochaetota</taxon>
        <taxon>Spirochaetia</taxon>
        <taxon>Spirochaetales</taxon>
        <taxon>Breznakiellaceae</taxon>
        <taxon>Breznakiella</taxon>
    </lineage>
</organism>
<dbReference type="SUPFAM" id="SSF58104">
    <property type="entry name" value="Methyl-accepting chemotaxis protein (MCP) signaling domain"/>
    <property type="match status" value="2"/>
</dbReference>
<evidence type="ECO:0000259" key="10">
    <source>
        <dbReference type="PROSITE" id="PS50111"/>
    </source>
</evidence>
<dbReference type="PANTHER" id="PTHR43531:SF11">
    <property type="entry name" value="METHYL-ACCEPTING CHEMOTAXIS PROTEIN 3"/>
    <property type="match status" value="1"/>
</dbReference>
<dbReference type="Pfam" id="PF00672">
    <property type="entry name" value="HAMP"/>
    <property type="match status" value="1"/>
</dbReference>
<evidence type="ECO:0000256" key="1">
    <source>
        <dbReference type="ARBA" id="ARBA00004651"/>
    </source>
</evidence>
<evidence type="ECO:0000313" key="12">
    <source>
        <dbReference type="EMBL" id="QQO07818.1"/>
    </source>
</evidence>
<keyword evidence="13" id="KW-1185">Reference proteome</keyword>
<sequence length="725" mass="79418">MKLRTRLITVILGLAVFVIAGFSLFVYWRSSTLQTEAAMENAQNLAGKHAGEMQVYFETYLETARTLAKIMDSYDAFVLEDRRYNYDSILLSLMESNAHFLGIWSCWQPDVLDGRDSQFAGTDRSDSTGRYLPYYTRENNRIVRKVMSGYRELLENNREEGILDPEFRNTGGARQLVTSVFAPIRREGRILGFVGIDIDISGLQEPISRIKPYETGVAAVFSSGGIVAAHFDPARVGRQMRETEKDMNGRFNDAVADAVNNGQEYAYMVYSPQMGTDIRVIATPITIGSSGTPWSMLVGIPMDKVLAPVHRMLRFIIGIGIAAVMLFAAAILLVAAGITRPIRATADMLKDISQGEGDLTKRLQAGRKDEIGDMAEHFNLTLDKISRLIAVIRDQSINLSAIGTELSSNMTETAAAVNEISANVESVKNQVISQTAGVTQTGATMEQITRSLDRLNGQIENQASSVTESSSAVEQMLANIASVTRTLVKNAENVEDLALAAEKGQHDLQLVVGDIREIAGESEELLVINGVMQNIASQTNLLSMNAAIEAAHAGEAGKGFAVVADEIRKLAESSGEQSRTTSGVLKKIKDSMDRITLSMEDVLMKFEAIHRDVRTVADQESAIRNAMEEQSAGSKQVLLAVTNMNTITQEVRNSSGEMLTGSMEVINESRNLDRITQEIAGSMNEMASGSRQITIAVNRINDITLENKQRIDTLTEEVGKFKIEG</sequence>
<comment type="similarity">
    <text evidence="7">Belongs to the methyl-accepting chemotaxis (MCP) protein family.</text>
</comment>
<dbReference type="EMBL" id="CP067089">
    <property type="protein sequence ID" value="QQO07818.1"/>
    <property type="molecule type" value="Genomic_DNA"/>
</dbReference>
<feature type="domain" description="Methyl-accepting transducer" evidence="10">
    <location>
        <begin position="437"/>
        <end position="659"/>
    </location>
</feature>
<dbReference type="RefSeq" id="WP_215625124.1">
    <property type="nucleotide sequence ID" value="NZ_CP067089.2"/>
</dbReference>
<dbReference type="InterPro" id="IPR033479">
    <property type="entry name" value="dCache_1"/>
</dbReference>
<feature type="transmembrane region" description="Helical" evidence="9">
    <location>
        <begin position="7"/>
        <end position="28"/>
    </location>
</feature>
<evidence type="ECO:0000256" key="8">
    <source>
        <dbReference type="PROSITE-ProRule" id="PRU00284"/>
    </source>
</evidence>
<dbReference type="PROSITE" id="PS50111">
    <property type="entry name" value="CHEMOTAXIS_TRANSDUC_2"/>
    <property type="match status" value="1"/>
</dbReference>
<dbReference type="PANTHER" id="PTHR43531">
    <property type="entry name" value="PROTEIN ICFG"/>
    <property type="match status" value="1"/>
</dbReference>
<dbReference type="InterPro" id="IPR051310">
    <property type="entry name" value="MCP_chemotaxis"/>
</dbReference>
<keyword evidence="2" id="KW-1003">Cell membrane</keyword>
<keyword evidence="3" id="KW-0145">Chemotaxis</keyword>
<dbReference type="GO" id="GO:0007165">
    <property type="term" value="P:signal transduction"/>
    <property type="evidence" value="ECO:0007669"/>
    <property type="project" value="UniProtKB-KW"/>
</dbReference>
<proteinExistence type="inferred from homology"/>
<dbReference type="Pfam" id="PF00015">
    <property type="entry name" value="MCPsignal"/>
    <property type="match status" value="1"/>
</dbReference>
<dbReference type="SMART" id="SM00304">
    <property type="entry name" value="HAMP"/>
    <property type="match status" value="1"/>
</dbReference>
<feature type="transmembrane region" description="Helical" evidence="9">
    <location>
        <begin position="312"/>
        <end position="338"/>
    </location>
</feature>
<evidence type="ECO:0000256" key="2">
    <source>
        <dbReference type="ARBA" id="ARBA00022475"/>
    </source>
</evidence>
<dbReference type="PROSITE" id="PS50885">
    <property type="entry name" value="HAMP"/>
    <property type="match status" value="1"/>
</dbReference>
<evidence type="ECO:0000256" key="5">
    <source>
        <dbReference type="ARBA" id="ARBA00022989"/>
    </source>
</evidence>
<evidence type="ECO:0000313" key="13">
    <source>
        <dbReference type="Proteomes" id="UP000595917"/>
    </source>
</evidence>
<feature type="domain" description="HAMP" evidence="11">
    <location>
        <begin position="336"/>
        <end position="390"/>
    </location>
</feature>
<keyword evidence="8" id="KW-0807">Transducer</keyword>
<dbReference type="AlphaFoldDB" id="A0A7T8BA32"/>
<dbReference type="InterPro" id="IPR004089">
    <property type="entry name" value="MCPsignal_dom"/>
</dbReference>
<reference evidence="12" key="1">
    <citation type="submission" date="2021-01" db="EMBL/GenBank/DDBJ databases">
        <title>Description of Breznakiella homolactica.</title>
        <authorList>
            <person name="Song Y."/>
            <person name="Brune A."/>
        </authorList>
    </citation>
    <scope>NUCLEOTIDE SEQUENCE</scope>
    <source>
        <strain evidence="12">RmG30</strain>
    </source>
</reference>
<dbReference type="Gene3D" id="3.30.450.20">
    <property type="entry name" value="PAS domain"/>
    <property type="match status" value="2"/>
</dbReference>
<dbReference type="InterPro" id="IPR003660">
    <property type="entry name" value="HAMP_dom"/>
</dbReference>
<keyword evidence="5 9" id="KW-1133">Transmembrane helix</keyword>
<dbReference type="CDD" id="cd12913">
    <property type="entry name" value="PDC1_MCP_like"/>
    <property type="match status" value="1"/>
</dbReference>
<evidence type="ECO:0000256" key="9">
    <source>
        <dbReference type="SAM" id="Phobius"/>
    </source>
</evidence>
<dbReference type="SMART" id="SM00283">
    <property type="entry name" value="MA"/>
    <property type="match status" value="1"/>
</dbReference>
<accession>A0A7T8BA32</accession>
<keyword evidence="4 9" id="KW-0812">Transmembrane</keyword>
<dbReference type="GO" id="GO:0004888">
    <property type="term" value="F:transmembrane signaling receptor activity"/>
    <property type="evidence" value="ECO:0007669"/>
    <property type="project" value="TreeGrafter"/>
</dbReference>
<dbReference type="GO" id="GO:0005886">
    <property type="term" value="C:plasma membrane"/>
    <property type="evidence" value="ECO:0007669"/>
    <property type="project" value="UniProtKB-SubCell"/>
</dbReference>
<name>A0A7T8BA32_9SPIR</name>
<evidence type="ECO:0000256" key="4">
    <source>
        <dbReference type="ARBA" id="ARBA00022692"/>
    </source>
</evidence>
<comment type="subcellular location">
    <subcellularLocation>
        <location evidence="1">Cell membrane</location>
        <topology evidence="1">Multi-pass membrane protein</topology>
    </subcellularLocation>
</comment>
<dbReference type="Pfam" id="PF02743">
    <property type="entry name" value="dCache_1"/>
    <property type="match status" value="1"/>
</dbReference>
<evidence type="ECO:0000259" key="11">
    <source>
        <dbReference type="PROSITE" id="PS50885"/>
    </source>
</evidence>
<dbReference type="Gene3D" id="6.10.340.10">
    <property type="match status" value="1"/>
</dbReference>
<evidence type="ECO:0000256" key="3">
    <source>
        <dbReference type="ARBA" id="ARBA00022500"/>
    </source>
</evidence>
<dbReference type="Proteomes" id="UP000595917">
    <property type="component" value="Chromosome"/>
</dbReference>
<evidence type="ECO:0000256" key="7">
    <source>
        <dbReference type="ARBA" id="ARBA00029447"/>
    </source>
</evidence>
<protein>
    <submittedName>
        <fullName evidence="12">HAMP domain-containing protein</fullName>
    </submittedName>
</protein>
<evidence type="ECO:0000256" key="6">
    <source>
        <dbReference type="ARBA" id="ARBA00023136"/>
    </source>
</evidence>
<keyword evidence="6 9" id="KW-0472">Membrane</keyword>